<keyword evidence="4" id="KW-0663">Pyridoxal phosphate</keyword>
<evidence type="ECO:0000256" key="3">
    <source>
        <dbReference type="ARBA" id="ARBA00022723"/>
    </source>
</evidence>
<evidence type="ECO:0000313" key="8">
    <source>
        <dbReference type="EMBL" id="CRK84423.1"/>
    </source>
</evidence>
<dbReference type="RefSeq" id="WP_090638123.1">
    <property type="nucleotide sequence ID" value="NZ_CVRB01000004.1"/>
</dbReference>
<keyword evidence="6" id="KW-0411">Iron-sulfur</keyword>
<gene>
    <name evidence="8" type="primary">iscS</name>
    <name evidence="8" type="ORF">BN000_04436</name>
</gene>
<evidence type="ECO:0000256" key="6">
    <source>
        <dbReference type="ARBA" id="ARBA00023014"/>
    </source>
</evidence>
<comment type="cofactor">
    <cofactor evidence="1">
        <name>pyridoxal 5'-phosphate</name>
        <dbReference type="ChEBI" id="CHEBI:597326"/>
    </cofactor>
</comment>
<dbReference type="InterPro" id="IPR015424">
    <property type="entry name" value="PyrdxlP-dep_Trfase"/>
</dbReference>
<dbReference type="Proteomes" id="UP000199087">
    <property type="component" value="Unassembled WGS sequence"/>
</dbReference>
<keyword evidence="5" id="KW-0408">Iron</keyword>
<dbReference type="PANTHER" id="PTHR11601:SF50">
    <property type="entry name" value="CYSTEINE DESULFURASE ISCS 2-RELATED"/>
    <property type="match status" value="1"/>
</dbReference>
<dbReference type="OrthoDB" id="9808002at2"/>
<sequence>MIYFDNSATTKPYKEVLDSFVTVSNEFFGNPSSLHRFGVQAEKLLTQAREQIAMLLEVKSSEIYFTSGGTEGNNIAIKGAALMHKSKGRHLITTNVEHASVRSAMEQLKQEGFEITFLPVDKNGRVQVADVEKAIRKDTTVISIMHVNNEVGAVQPIEEIGNMLKKYPNILFHVDAVQAIGKVPQSLNENRVDLCSFSAHKFHGLKGTGVLFIRDGVRLLPLFSGGNQERKIRSGTENVAGFVAMAKALRMTLSKSEQGMGRMREIQQILREGLNRIEGLQIHTPVENSAPHIMNFSLQGVKSEVLIHALEDKGIFVSTTSACSSKRKSPSKTLLAMGVSESLADSAIRISLSFNNTIDEAKAFIATVEATVKHLRKVLN</sequence>
<dbReference type="PIRSF" id="PIRSF005572">
    <property type="entry name" value="NifS"/>
    <property type="match status" value="1"/>
</dbReference>
<feature type="domain" description="Aminotransferase class V" evidence="7">
    <location>
        <begin position="2"/>
        <end position="364"/>
    </location>
</feature>
<evidence type="ECO:0000256" key="4">
    <source>
        <dbReference type="ARBA" id="ARBA00022898"/>
    </source>
</evidence>
<evidence type="ECO:0000313" key="9">
    <source>
        <dbReference type="Proteomes" id="UP000199087"/>
    </source>
</evidence>
<dbReference type="Gene3D" id="3.90.1150.10">
    <property type="entry name" value="Aspartate Aminotransferase, domain 1"/>
    <property type="match status" value="1"/>
</dbReference>
<keyword evidence="3" id="KW-0479">Metal-binding</keyword>
<dbReference type="SUPFAM" id="SSF53383">
    <property type="entry name" value="PLP-dependent transferases"/>
    <property type="match status" value="1"/>
</dbReference>
<dbReference type="GO" id="GO:0051536">
    <property type="term" value="F:iron-sulfur cluster binding"/>
    <property type="evidence" value="ECO:0007669"/>
    <property type="project" value="UniProtKB-KW"/>
</dbReference>
<dbReference type="FunFam" id="3.40.640.10:FF:000084">
    <property type="entry name" value="IscS-like cysteine desulfurase"/>
    <property type="match status" value="1"/>
</dbReference>
<reference evidence="9" key="1">
    <citation type="submission" date="2015-05" db="EMBL/GenBank/DDBJ databases">
        <authorList>
            <person name="Urmite Genomes"/>
        </authorList>
    </citation>
    <scope>NUCLEOTIDE SEQUENCE [LARGE SCALE GENOMIC DNA]</scope>
    <source>
        <strain evidence="9">LF1</strain>
    </source>
</reference>
<evidence type="ECO:0000256" key="2">
    <source>
        <dbReference type="ARBA" id="ARBA00006490"/>
    </source>
</evidence>
<dbReference type="InterPro" id="IPR016454">
    <property type="entry name" value="Cysteine_dSase"/>
</dbReference>
<organism evidence="8 9">
    <name type="scientific">Neobacillus massiliamazoniensis</name>
    <dbReference type="NCBI Taxonomy" id="1499688"/>
    <lineage>
        <taxon>Bacteria</taxon>
        <taxon>Bacillati</taxon>
        <taxon>Bacillota</taxon>
        <taxon>Bacilli</taxon>
        <taxon>Bacillales</taxon>
        <taxon>Bacillaceae</taxon>
        <taxon>Neobacillus</taxon>
    </lineage>
</organism>
<dbReference type="NCBIfam" id="NF002806">
    <property type="entry name" value="PRK02948.1"/>
    <property type="match status" value="1"/>
</dbReference>
<dbReference type="PANTHER" id="PTHR11601">
    <property type="entry name" value="CYSTEINE DESULFURYLASE FAMILY MEMBER"/>
    <property type="match status" value="1"/>
</dbReference>
<evidence type="ECO:0000259" key="7">
    <source>
        <dbReference type="Pfam" id="PF00266"/>
    </source>
</evidence>
<dbReference type="EMBL" id="CVRB01000004">
    <property type="protein sequence ID" value="CRK84423.1"/>
    <property type="molecule type" value="Genomic_DNA"/>
</dbReference>
<keyword evidence="9" id="KW-1185">Reference proteome</keyword>
<dbReference type="Gene3D" id="1.10.260.50">
    <property type="match status" value="1"/>
</dbReference>
<dbReference type="AlphaFoldDB" id="A0A0U1P2I4"/>
<accession>A0A0U1P2I4</accession>
<dbReference type="InterPro" id="IPR015421">
    <property type="entry name" value="PyrdxlP-dep_Trfase_major"/>
</dbReference>
<evidence type="ECO:0000256" key="1">
    <source>
        <dbReference type="ARBA" id="ARBA00001933"/>
    </source>
</evidence>
<proteinExistence type="inferred from homology"/>
<dbReference type="GO" id="GO:0046872">
    <property type="term" value="F:metal ion binding"/>
    <property type="evidence" value="ECO:0007669"/>
    <property type="project" value="UniProtKB-KW"/>
</dbReference>
<name>A0A0U1P2I4_9BACI</name>
<protein>
    <submittedName>
        <fullName evidence="8">Cysteine desulfurase</fullName>
    </submittedName>
</protein>
<comment type="similarity">
    <text evidence="2">Belongs to the class-V pyridoxal-phosphate-dependent aminotransferase family. NifS/IscS subfamily.</text>
</comment>
<dbReference type="InterPro" id="IPR015422">
    <property type="entry name" value="PyrdxlP-dep_Trfase_small"/>
</dbReference>
<dbReference type="Pfam" id="PF00266">
    <property type="entry name" value="Aminotran_5"/>
    <property type="match status" value="1"/>
</dbReference>
<evidence type="ECO:0000256" key="5">
    <source>
        <dbReference type="ARBA" id="ARBA00023004"/>
    </source>
</evidence>
<dbReference type="STRING" id="1499688.BN000_04436"/>
<dbReference type="InterPro" id="IPR000192">
    <property type="entry name" value="Aminotrans_V_dom"/>
</dbReference>
<dbReference type="GO" id="GO:0031071">
    <property type="term" value="F:cysteine desulfurase activity"/>
    <property type="evidence" value="ECO:0007669"/>
    <property type="project" value="UniProtKB-ARBA"/>
</dbReference>
<dbReference type="Gene3D" id="3.40.640.10">
    <property type="entry name" value="Type I PLP-dependent aspartate aminotransferase-like (Major domain)"/>
    <property type="match status" value="1"/>
</dbReference>